<evidence type="ECO:0000256" key="7">
    <source>
        <dbReference type="ARBA" id="ARBA00022640"/>
    </source>
</evidence>
<evidence type="ECO:0000256" key="6">
    <source>
        <dbReference type="ARBA" id="ARBA00022531"/>
    </source>
</evidence>
<evidence type="ECO:0000256" key="2">
    <source>
        <dbReference type="ARBA" id="ARBA00004229"/>
    </source>
</evidence>
<evidence type="ECO:0000256" key="5">
    <source>
        <dbReference type="ARBA" id="ARBA00022528"/>
    </source>
</evidence>
<keyword evidence="7" id="KW-0934">Plastid</keyword>
<name>A0A835YPX0_9STRA</name>
<accession>A0A835YPX0</accession>
<feature type="binding site" evidence="9">
    <location>
        <position position="92"/>
    </location>
    <ligand>
        <name>chlorophyll a</name>
        <dbReference type="ChEBI" id="CHEBI:58416"/>
        <label>1</label>
    </ligand>
</feature>
<keyword evidence="9" id="KW-0157">Chromophore</keyword>
<evidence type="ECO:0000256" key="4">
    <source>
        <dbReference type="ARBA" id="ARBA00011623"/>
    </source>
</evidence>
<dbReference type="GO" id="GO:0009765">
    <property type="term" value="P:photosynthesis, light harvesting"/>
    <property type="evidence" value="ECO:0007669"/>
    <property type="project" value="InterPro"/>
</dbReference>
<dbReference type="InterPro" id="IPR001344">
    <property type="entry name" value="Chloro_AB-bd_pln"/>
</dbReference>
<keyword evidence="6" id="KW-0602">Photosynthesis</keyword>
<comment type="subunit">
    <text evidence="4">The LHC complex of chromophytic algae is composed of fucoxanthin, chlorophyll A and C bound non-covalently by fucoxanthin chlorophyll proteins (FCPs). The ratio of pigments in this LHC is; fucoxanthin: chlorophyll C: chlorophyll A; (0.6-1): (0.1-0.3): (1).</text>
</comment>
<dbReference type="Proteomes" id="UP000664859">
    <property type="component" value="Unassembled WGS sequence"/>
</dbReference>
<dbReference type="InterPro" id="IPR022796">
    <property type="entry name" value="Chloroa_b-bind"/>
</dbReference>
<reference evidence="11" key="1">
    <citation type="submission" date="2021-02" db="EMBL/GenBank/DDBJ databases">
        <title>First Annotated Genome of the Yellow-green Alga Tribonema minus.</title>
        <authorList>
            <person name="Mahan K.M."/>
        </authorList>
    </citation>
    <scope>NUCLEOTIDE SEQUENCE</scope>
    <source>
        <strain evidence="11">UTEX B ZZ1240</strain>
    </source>
</reference>
<evidence type="ECO:0000256" key="8">
    <source>
        <dbReference type="ARBA" id="ARBA00023243"/>
    </source>
</evidence>
<feature type="binding site" evidence="9">
    <location>
        <position position="206"/>
    </location>
    <ligand>
        <name>chlorophyll a</name>
        <dbReference type="ChEBI" id="CHEBI:58416"/>
        <label>1</label>
    </ligand>
</feature>
<dbReference type="Pfam" id="PF00504">
    <property type="entry name" value="Chloroa_b-bind"/>
    <property type="match status" value="1"/>
</dbReference>
<dbReference type="OrthoDB" id="423598at2759"/>
<feature type="signal peptide" evidence="10">
    <location>
        <begin position="1"/>
        <end position="20"/>
    </location>
</feature>
<evidence type="ECO:0000256" key="10">
    <source>
        <dbReference type="SAM" id="SignalP"/>
    </source>
</evidence>
<organism evidence="11 12">
    <name type="scientific">Tribonema minus</name>
    <dbReference type="NCBI Taxonomy" id="303371"/>
    <lineage>
        <taxon>Eukaryota</taxon>
        <taxon>Sar</taxon>
        <taxon>Stramenopiles</taxon>
        <taxon>Ochrophyta</taxon>
        <taxon>PX clade</taxon>
        <taxon>Xanthophyceae</taxon>
        <taxon>Tribonematales</taxon>
        <taxon>Tribonemataceae</taxon>
        <taxon>Tribonema</taxon>
    </lineage>
</organism>
<feature type="binding site" evidence="9">
    <location>
        <position position="211"/>
    </location>
    <ligand>
        <name>chlorophyll a</name>
        <dbReference type="ChEBI" id="CHEBI:58416"/>
        <label>1</label>
    </ligand>
</feature>
<feature type="binding site" evidence="9">
    <location>
        <position position="205"/>
    </location>
    <ligand>
        <name>chlorophyll a</name>
        <dbReference type="ChEBI" id="CHEBI:58416"/>
        <label>1</label>
    </ligand>
</feature>
<keyword evidence="12" id="KW-1185">Reference proteome</keyword>
<feature type="binding site" evidence="9">
    <location>
        <position position="223"/>
    </location>
    <ligand>
        <name>chlorophyll a</name>
        <dbReference type="ChEBI" id="CHEBI:58416"/>
        <label>1</label>
    </ligand>
</feature>
<protein>
    <submittedName>
        <fullName evidence="11">Fucoxanthin chl a/c light-harvesting protein</fullName>
    </submittedName>
</protein>
<dbReference type="GO" id="GO:0030076">
    <property type="term" value="C:light-harvesting complex"/>
    <property type="evidence" value="ECO:0007669"/>
    <property type="project" value="UniProtKB-KW"/>
</dbReference>
<evidence type="ECO:0000256" key="3">
    <source>
        <dbReference type="ARBA" id="ARBA00005933"/>
    </source>
</evidence>
<dbReference type="SUPFAM" id="SSF103511">
    <property type="entry name" value="Chlorophyll a-b binding protein"/>
    <property type="match status" value="1"/>
</dbReference>
<gene>
    <name evidence="11" type="ORF">JKP88DRAFT_270412</name>
</gene>
<comment type="similarity">
    <text evidence="3">Belongs to the fucoxanthin chlorophyll protein family.</text>
</comment>
<sequence>MVANATAALMAAATIATASAFVAPHTALPVAKTTSSSALRMSSIGNEVMSESVPFLPRNPVLDEFELAGDVGFDPLNLAKDEKTLLFYRDAEVKHARLAMLAALGWVVSELFDGRLAAAANAPDLLVRPDGEGIGLAPSLLNGGLATIPAAYWLLVVGLTGALETQFAAITPGVVAQGREPGDYGFDPFNLWPQEEEAQKDLRTKELKNGRLAMIAIVAFAFQEAVSRVPVVEETPALFGLTPNEKIAEAEIGEVAAASFNVIEYFLHRLHLF</sequence>
<dbReference type="EMBL" id="JAFCMP010000490">
    <property type="protein sequence ID" value="KAG5179250.1"/>
    <property type="molecule type" value="Genomic_DNA"/>
</dbReference>
<dbReference type="AlphaFoldDB" id="A0A835YPX0"/>
<dbReference type="PANTHER" id="PTHR21649">
    <property type="entry name" value="CHLOROPHYLL A/B BINDING PROTEIN"/>
    <property type="match status" value="1"/>
</dbReference>
<evidence type="ECO:0000313" key="11">
    <source>
        <dbReference type="EMBL" id="KAG5179250.1"/>
    </source>
</evidence>
<feature type="chain" id="PRO_5032335371" evidence="10">
    <location>
        <begin position="21"/>
        <end position="273"/>
    </location>
</feature>
<comment type="function">
    <text evidence="1">The light-harvesting complex (LHC) functions as a light receptor, it captures and delivers excitation energy to photosystems with which it is closely associated. Energy is transferred from the carotenoid and chlorophyll C (or B) to chlorophyll A and the photosynthetic reaction centers where it is used to synthesize ATP and reducing power.</text>
</comment>
<dbReference type="GO" id="GO:0016168">
    <property type="term" value="F:chlorophyll binding"/>
    <property type="evidence" value="ECO:0007669"/>
    <property type="project" value="UniProtKB-KW"/>
</dbReference>
<feature type="binding site" evidence="9">
    <location>
        <position position="95"/>
    </location>
    <ligand>
        <name>chlorophyll a</name>
        <dbReference type="ChEBI" id="CHEBI:58416"/>
        <label>1</label>
    </ligand>
</feature>
<keyword evidence="8" id="KW-0437">Light-harvesting polypeptide</keyword>
<keyword evidence="9" id="KW-0148">Chlorophyll</keyword>
<keyword evidence="5" id="KW-0150">Chloroplast</keyword>
<keyword evidence="10" id="KW-0732">Signal</keyword>
<dbReference type="GO" id="GO:0009507">
    <property type="term" value="C:chloroplast"/>
    <property type="evidence" value="ECO:0007669"/>
    <property type="project" value="UniProtKB-SubCell"/>
</dbReference>
<feature type="binding site" description="axial binding residue" evidence="9">
    <location>
        <position position="164"/>
    </location>
    <ligand>
        <name>chlorophyll b</name>
        <dbReference type="ChEBI" id="CHEBI:61721"/>
        <label>1</label>
    </ligand>
    <ligandPart>
        <name>Mg</name>
        <dbReference type="ChEBI" id="CHEBI:25107"/>
    </ligandPart>
</feature>
<proteinExistence type="inferred from homology"/>
<comment type="caution">
    <text evidence="11">The sequence shown here is derived from an EMBL/GenBank/DDBJ whole genome shotgun (WGS) entry which is preliminary data.</text>
</comment>
<evidence type="ECO:0000313" key="12">
    <source>
        <dbReference type="Proteomes" id="UP000664859"/>
    </source>
</evidence>
<dbReference type="GO" id="GO:0016020">
    <property type="term" value="C:membrane"/>
    <property type="evidence" value="ECO:0007669"/>
    <property type="project" value="InterPro"/>
</dbReference>
<feature type="binding site" description="axial binding residue" evidence="9">
    <location>
        <position position="97"/>
    </location>
    <ligand>
        <name>chlorophyll b</name>
        <dbReference type="ChEBI" id="CHEBI:61721"/>
        <label>1</label>
    </ligand>
    <ligandPart>
        <name>Mg</name>
        <dbReference type="ChEBI" id="CHEBI:25107"/>
    </ligandPart>
</feature>
<feature type="binding site" evidence="9">
    <location>
        <position position="209"/>
    </location>
    <ligand>
        <name>chlorophyll a</name>
        <dbReference type="ChEBI" id="CHEBI:58416"/>
        <label>1</label>
    </ligand>
</feature>
<feature type="binding site" evidence="9">
    <location>
        <position position="140"/>
    </location>
    <ligand>
        <name>chlorophyll a</name>
        <dbReference type="ChEBI" id="CHEBI:58416"/>
        <label>3</label>
    </ligand>
</feature>
<evidence type="ECO:0000256" key="9">
    <source>
        <dbReference type="PIRSR" id="PIRSR601344-1"/>
    </source>
</evidence>
<comment type="subcellular location">
    <subcellularLocation>
        <location evidence="2">Plastid</location>
        <location evidence="2">Chloroplast</location>
    </subcellularLocation>
</comment>
<dbReference type="Gene3D" id="1.10.3460.10">
    <property type="entry name" value="Chlorophyll a/b binding protein domain"/>
    <property type="match status" value="1"/>
</dbReference>
<evidence type="ECO:0000256" key="1">
    <source>
        <dbReference type="ARBA" id="ARBA00004022"/>
    </source>
</evidence>